<dbReference type="Pfam" id="PF02699">
    <property type="entry name" value="YajC"/>
    <property type="match status" value="1"/>
</dbReference>
<comment type="similarity">
    <text evidence="2">Belongs to the YajC family.</text>
</comment>
<evidence type="ECO:0000256" key="4">
    <source>
        <dbReference type="ARBA" id="ARBA00022448"/>
    </source>
</evidence>
<dbReference type="GO" id="GO:0015031">
    <property type="term" value="P:protein transport"/>
    <property type="evidence" value="ECO:0007669"/>
    <property type="project" value="UniProtKB-KW"/>
</dbReference>
<dbReference type="HOGENOM" id="CLU_116157_5_2_10"/>
<keyword evidence="7" id="KW-0653">Protein transport</keyword>
<keyword evidence="5" id="KW-1003">Cell membrane</keyword>
<dbReference type="SMART" id="SM01323">
    <property type="entry name" value="YajC"/>
    <property type="match status" value="1"/>
</dbReference>
<dbReference type="AlphaFoldDB" id="K0X2V9"/>
<evidence type="ECO:0000256" key="2">
    <source>
        <dbReference type="ARBA" id="ARBA00006742"/>
    </source>
</evidence>
<dbReference type="PANTHER" id="PTHR33909:SF1">
    <property type="entry name" value="SEC TRANSLOCON ACCESSORY COMPLEX SUBUNIT YAJC"/>
    <property type="match status" value="1"/>
</dbReference>
<organism evidence="12 13">
    <name type="scientific">Barnesiella intestinihominis YIT 11860</name>
    <dbReference type="NCBI Taxonomy" id="742726"/>
    <lineage>
        <taxon>Bacteria</taxon>
        <taxon>Pseudomonadati</taxon>
        <taxon>Bacteroidota</taxon>
        <taxon>Bacteroidia</taxon>
        <taxon>Bacteroidales</taxon>
        <taxon>Barnesiellaceae</taxon>
        <taxon>Barnesiella</taxon>
    </lineage>
</organism>
<keyword evidence="4" id="KW-0813">Transport</keyword>
<comment type="subcellular location">
    <subcellularLocation>
        <location evidence="1">Cell membrane</location>
        <topology evidence="1">Single-pass membrane protein</topology>
    </subcellularLocation>
</comment>
<evidence type="ECO:0000256" key="3">
    <source>
        <dbReference type="ARBA" id="ARBA00014962"/>
    </source>
</evidence>
<evidence type="ECO:0000256" key="6">
    <source>
        <dbReference type="ARBA" id="ARBA00022692"/>
    </source>
</evidence>
<dbReference type="PRINTS" id="PR01853">
    <property type="entry name" value="YAJCTRNLCASE"/>
</dbReference>
<evidence type="ECO:0000256" key="1">
    <source>
        <dbReference type="ARBA" id="ARBA00004162"/>
    </source>
</evidence>
<proteinExistence type="inferred from homology"/>
<evidence type="ECO:0000256" key="11">
    <source>
        <dbReference type="SAM" id="Phobius"/>
    </source>
</evidence>
<reference evidence="12 13" key="1">
    <citation type="submission" date="2012-08" db="EMBL/GenBank/DDBJ databases">
        <title>The Genome Sequence of Barnesiella intestinihominis YIT 11860.</title>
        <authorList>
            <consortium name="The Broad Institute Genome Sequencing Platform"/>
            <person name="Earl A."/>
            <person name="Ward D."/>
            <person name="Feldgarden M."/>
            <person name="Gevers D."/>
            <person name="Morotomi M."/>
            <person name="Walker B."/>
            <person name="Young S.K."/>
            <person name="Zeng Q."/>
            <person name="Gargeya S."/>
            <person name="Fitzgerald M."/>
            <person name="Haas B."/>
            <person name="Abouelleil A."/>
            <person name="Alvarado L."/>
            <person name="Arachchi H.M."/>
            <person name="Berlin A.M."/>
            <person name="Chapman S.B."/>
            <person name="Goldberg J."/>
            <person name="Griggs A."/>
            <person name="Gujja S."/>
            <person name="Hansen M."/>
            <person name="Howarth C."/>
            <person name="Imamovic A."/>
            <person name="Larimer J."/>
            <person name="McCowen C."/>
            <person name="Montmayeur A."/>
            <person name="Murphy C."/>
            <person name="Neiman D."/>
            <person name="Pearson M."/>
            <person name="Priest M."/>
            <person name="Roberts A."/>
            <person name="Saif S."/>
            <person name="Shea T."/>
            <person name="Sisk P."/>
            <person name="Sykes S."/>
            <person name="Wortman J."/>
            <person name="Nusbaum C."/>
            <person name="Birren B."/>
        </authorList>
    </citation>
    <scope>NUCLEOTIDE SEQUENCE [LARGE SCALE GENOMIC DNA]</scope>
    <source>
        <strain evidence="12 13">YIT 11860</strain>
    </source>
</reference>
<dbReference type="RefSeq" id="WP_008861824.1">
    <property type="nucleotide sequence ID" value="NZ_CAXSYG010000005.1"/>
</dbReference>
<evidence type="ECO:0000256" key="7">
    <source>
        <dbReference type="ARBA" id="ARBA00022927"/>
    </source>
</evidence>
<evidence type="ECO:0000256" key="5">
    <source>
        <dbReference type="ARBA" id="ARBA00022475"/>
    </source>
</evidence>
<dbReference type="PANTHER" id="PTHR33909">
    <property type="entry name" value="SEC TRANSLOCON ACCESSORY COMPLEX SUBUNIT YAJC"/>
    <property type="match status" value="1"/>
</dbReference>
<accession>K0X2V9</accession>
<sequence>MTVLSIFLQAATGSGMSSILMMVALIAIFYFFMIRPQTKRQKEIRKFRESLTTGDKIVTAGGLFGKIKEVKSDSFIIEIAENTRVRIAKDSVYPSVAEAKDSGADQAK</sequence>
<keyword evidence="6 11" id="KW-0812">Transmembrane</keyword>
<keyword evidence="10 11" id="KW-0472">Membrane</keyword>
<dbReference type="EMBL" id="ADLE01000008">
    <property type="protein sequence ID" value="EJZ64876.1"/>
    <property type="molecule type" value="Genomic_DNA"/>
</dbReference>
<dbReference type="GeneID" id="77848636"/>
<feature type="transmembrane region" description="Helical" evidence="11">
    <location>
        <begin position="6"/>
        <end position="32"/>
    </location>
</feature>
<keyword evidence="8 11" id="KW-1133">Transmembrane helix</keyword>
<dbReference type="InterPro" id="IPR003849">
    <property type="entry name" value="Preprotein_translocase_YajC"/>
</dbReference>
<dbReference type="eggNOG" id="COG1862">
    <property type="taxonomic scope" value="Bacteria"/>
</dbReference>
<evidence type="ECO:0000256" key="8">
    <source>
        <dbReference type="ARBA" id="ARBA00022989"/>
    </source>
</evidence>
<comment type="caution">
    <text evidence="12">The sequence shown here is derived from an EMBL/GenBank/DDBJ whole genome shotgun (WGS) entry which is preliminary data.</text>
</comment>
<dbReference type="NCBIfam" id="TIGR00739">
    <property type="entry name" value="yajC"/>
    <property type="match status" value="1"/>
</dbReference>
<dbReference type="OrthoDB" id="9800132at2"/>
<dbReference type="STRING" id="742726.HMPREF9448_01362"/>
<protein>
    <recommendedName>
        <fullName evidence="3">Sec translocon accessory complex subunit YajC</fullName>
    </recommendedName>
</protein>
<evidence type="ECO:0000256" key="10">
    <source>
        <dbReference type="ARBA" id="ARBA00023136"/>
    </source>
</evidence>
<keyword evidence="9" id="KW-0811">Translocation</keyword>
<dbReference type="Proteomes" id="UP000006044">
    <property type="component" value="Unassembled WGS sequence"/>
</dbReference>
<gene>
    <name evidence="12" type="ORF">HMPREF9448_01362</name>
</gene>
<name>K0X2V9_9BACT</name>
<evidence type="ECO:0000313" key="12">
    <source>
        <dbReference type="EMBL" id="EJZ64876.1"/>
    </source>
</evidence>
<dbReference type="GO" id="GO:0005886">
    <property type="term" value="C:plasma membrane"/>
    <property type="evidence" value="ECO:0007669"/>
    <property type="project" value="UniProtKB-SubCell"/>
</dbReference>
<evidence type="ECO:0000313" key="13">
    <source>
        <dbReference type="Proteomes" id="UP000006044"/>
    </source>
</evidence>
<evidence type="ECO:0000256" key="9">
    <source>
        <dbReference type="ARBA" id="ARBA00023010"/>
    </source>
</evidence>
<keyword evidence="13" id="KW-1185">Reference proteome</keyword>